<evidence type="ECO:0000313" key="2">
    <source>
        <dbReference type="EMBL" id="CAA9513050.1"/>
    </source>
</evidence>
<gene>
    <name evidence="2" type="ORF">AVDCRST_MAG31-1102</name>
</gene>
<dbReference type="AlphaFoldDB" id="A0A6J4T3D2"/>
<sequence>GAGRAQAPGYRRGRRHLRADAVPLVRTARLPGAGRRQCGGTRPPADKRSPRLCGSRPQARDRLRPALRAGPARSQSGDADRGADRLRQHRHCGGSDQAGRVALPAQAVQHRRHRSGVRPGRGRRGRPDHQPADLHQDAGMGADQRNPGGHRVQHLGNGAAPGDAPTHPRPEAGETAGPL</sequence>
<name>A0A6J4T3D2_9SPHN</name>
<protein>
    <submittedName>
        <fullName evidence="2">Dna binding response regulator PrrA (RegA)</fullName>
    </submittedName>
</protein>
<organism evidence="2">
    <name type="scientific">uncultured Sphingomonas sp</name>
    <dbReference type="NCBI Taxonomy" id="158754"/>
    <lineage>
        <taxon>Bacteria</taxon>
        <taxon>Pseudomonadati</taxon>
        <taxon>Pseudomonadota</taxon>
        <taxon>Alphaproteobacteria</taxon>
        <taxon>Sphingomonadales</taxon>
        <taxon>Sphingomonadaceae</taxon>
        <taxon>Sphingomonas</taxon>
        <taxon>environmental samples</taxon>
    </lineage>
</organism>
<feature type="non-terminal residue" evidence="2">
    <location>
        <position position="179"/>
    </location>
</feature>
<reference evidence="2" key="1">
    <citation type="submission" date="2020-02" db="EMBL/GenBank/DDBJ databases">
        <authorList>
            <person name="Meier V. D."/>
        </authorList>
    </citation>
    <scope>NUCLEOTIDE SEQUENCE</scope>
    <source>
        <strain evidence="2">AVDCRST_MAG31</strain>
    </source>
</reference>
<feature type="compositionally biased region" description="Basic and acidic residues" evidence="1">
    <location>
        <begin position="125"/>
        <end position="136"/>
    </location>
</feature>
<proteinExistence type="predicted"/>
<accession>A0A6J4T3D2</accession>
<feature type="region of interest" description="Disordered" evidence="1">
    <location>
        <begin position="1"/>
        <end position="179"/>
    </location>
</feature>
<feature type="non-terminal residue" evidence="2">
    <location>
        <position position="1"/>
    </location>
</feature>
<dbReference type="EMBL" id="CADCWA010000070">
    <property type="protein sequence ID" value="CAA9513050.1"/>
    <property type="molecule type" value="Genomic_DNA"/>
</dbReference>
<evidence type="ECO:0000256" key="1">
    <source>
        <dbReference type="SAM" id="MobiDB-lite"/>
    </source>
</evidence>
<feature type="compositionally biased region" description="Basic residues" evidence="1">
    <location>
        <begin position="109"/>
        <end position="124"/>
    </location>
</feature>